<dbReference type="GO" id="GO:0140359">
    <property type="term" value="F:ABC-type transporter activity"/>
    <property type="evidence" value="ECO:0007669"/>
    <property type="project" value="InterPro"/>
</dbReference>
<keyword evidence="3 5" id="KW-1133">Transmembrane helix</keyword>
<reference evidence="8" key="1">
    <citation type="submission" date="2016-04" db="EMBL/GenBank/DDBJ databases">
        <authorList>
            <person name="Shah S.A."/>
            <person name="Garrett R.A."/>
        </authorList>
    </citation>
    <scope>NUCLEOTIDE SEQUENCE [LARGE SCALE GENOMIC DNA]</scope>
    <source>
        <strain evidence="8">ATCC 35091 / DSM 1616 / JCM 8930 / NBRC 15331 / P1</strain>
    </source>
</reference>
<dbReference type="GO" id="GO:0016020">
    <property type="term" value="C:membrane"/>
    <property type="evidence" value="ECO:0007669"/>
    <property type="project" value="UniProtKB-SubCell"/>
</dbReference>
<keyword evidence="2 5" id="KW-0812">Transmembrane</keyword>
<organism evidence="7 8">
    <name type="scientific">Saccharolobus solfataricus</name>
    <name type="common">Sulfolobus solfataricus</name>
    <dbReference type="NCBI Taxonomy" id="2287"/>
    <lineage>
        <taxon>Archaea</taxon>
        <taxon>Thermoproteota</taxon>
        <taxon>Thermoprotei</taxon>
        <taxon>Sulfolobales</taxon>
        <taxon>Sulfolobaceae</taxon>
        <taxon>Saccharolobus</taxon>
    </lineage>
</organism>
<evidence type="ECO:0000256" key="2">
    <source>
        <dbReference type="ARBA" id="ARBA00022692"/>
    </source>
</evidence>
<keyword evidence="4 5" id="KW-0472">Membrane</keyword>
<feature type="domain" description="ABC-2 type transporter transmembrane" evidence="6">
    <location>
        <begin position="19"/>
        <end position="383"/>
    </location>
</feature>
<evidence type="ECO:0000256" key="1">
    <source>
        <dbReference type="ARBA" id="ARBA00004141"/>
    </source>
</evidence>
<dbReference type="InterPro" id="IPR013525">
    <property type="entry name" value="ABC2_TM"/>
</dbReference>
<gene>
    <name evidence="7" type="ORF">SSOP1_2529</name>
</gene>
<feature type="transmembrane region" description="Helical" evidence="5">
    <location>
        <begin position="316"/>
        <end position="336"/>
    </location>
</feature>
<sequence length="397" mass="43593">MMLRTMIKKEILDLKRDRKLLLGTIVLPFVLLPLIGIILYASIAVSPPVIEIINYNQSNLPYIQIISNYITRNGGTVIYNNTNTSIVPDAVIIFPNDFNINASNISRQTFVYEKILISSNQEASNLVNNAIGYLSYTLVYNRIERLINSSNLQHVVNPDDVINPLLVKNFVVTITGRNASQSQANLSEMARIITLVLFPSATPVIFYVTDGIVGEKERKTLESLLASPISINSFIFSKVIIAVILGVLSSLGDILGIVIFSSLMSFTFGLPLSLSTPFILIVILTYLLAVLLTAALSVILLLALGGSMRNMQVINFLILSFGLIASFSALFINVANLQSPLNLVLLIPYEQLSLSLLYFVSGSTFVSLSLLLGVFAVCVIILIVSSRLFNSERLLLK</sequence>
<dbReference type="PATRIC" id="fig|2287.9.peg.2656"/>
<proteinExistence type="predicted"/>
<dbReference type="AlphaFoldDB" id="A0A157T3Q7"/>
<feature type="transmembrane region" description="Helical" evidence="5">
    <location>
        <begin position="189"/>
        <end position="209"/>
    </location>
</feature>
<evidence type="ECO:0000256" key="5">
    <source>
        <dbReference type="SAM" id="Phobius"/>
    </source>
</evidence>
<dbReference type="Pfam" id="PF12698">
    <property type="entry name" value="ABC2_membrane_3"/>
    <property type="match status" value="1"/>
</dbReference>
<accession>A0A157T3Q7</accession>
<evidence type="ECO:0000313" key="8">
    <source>
        <dbReference type="Proteomes" id="UP000076770"/>
    </source>
</evidence>
<dbReference type="PANTHER" id="PTHR43471">
    <property type="entry name" value="ABC TRANSPORTER PERMEASE"/>
    <property type="match status" value="1"/>
</dbReference>
<protein>
    <submittedName>
        <fullName evidence="7">Sodium ABC transporter permease</fullName>
    </submittedName>
</protein>
<comment type="subcellular location">
    <subcellularLocation>
        <location evidence="1">Membrane</location>
        <topology evidence="1">Multi-pass membrane protein</topology>
    </subcellularLocation>
</comment>
<feature type="transmembrane region" description="Helical" evidence="5">
    <location>
        <begin position="278"/>
        <end position="304"/>
    </location>
</feature>
<dbReference type="PANTHER" id="PTHR43471:SF3">
    <property type="entry name" value="ABC TRANSPORTER PERMEASE PROTEIN NATB"/>
    <property type="match status" value="1"/>
</dbReference>
<feature type="transmembrane region" description="Helical" evidence="5">
    <location>
        <begin position="20"/>
        <end position="43"/>
    </location>
</feature>
<evidence type="ECO:0000313" key="7">
    <source>
        <dbReference type="EMBL" id="SAI86083.1"/>
    </source>
</evidence>
<dbReference type="EMBL" id="LT549890">
    <property type="protein sequence ID" value="SAI86083.1"/>
    <property type="molecule type" value="Genomic_DNA"/>
</dbReference>
<feature type="transmembrane region" description="Helical" evidence="5">
    <location>
        <begin position="356"/>
        <end position="384"/>
    </location>
</feature>
<evidence type="ECO:0000259" key="6">
    <source>
        <dbReference type="Pfam" id="PF12698"/>
    </source>
</evidence>
<feature type="transmembrane region" description="Helical" evidence="5">
    <location>
        <begin position="239"/>
        <end position="266"/>
    </location>
</feature>
<evidence type="ECO:0000256" key="3">
    <source>
        <dbReference type="ARBA" id="ARBA00022989"/>
    </source>
</evidence>
<dbReference type="Proteomes" id="UP000076770">
    <property type="component" value="Chromosome i"/>
</dbReference>
<evidence type="ECO:0000256" key="4">
    <source>
        <dbReference type="ARBA" id="ARBA00023136"/>
    </source>
</evidence>
<name>A0A157T3Q7_SACSO</name>